<dbReference type="EMBL" id="LRBV02000005">
    <property type="status" value="NOT_ANNOTATED_CDS"/>
    <property type="molecule type" value="Genomic_DNA"/>
</dbReference>
<protein>
    <submittedName>
        <fullName evidence="3">Uncharacterized protein</fullName>
    </submittedName>
</protein>
<organism evidence="3 4">
    <name type="scientific">Quercus lobata</name>
    <name type="common">Valley oak</name>
    <dbReference type="NCBI Taxonomy" id="97700"/>
    <lineage>
        <taxon>Eukaryota</taxon>
        <taxon>Viridiplantae</taxon>
        <taxon>Streptophyta</taxon>
        <taxon>Embryophyta</taxon>
        <taxon>Tracheophyta</taxon>
        <taxon>Spermatophyta</taxon>
        <taxon>Magnoliopsida</taxon>
        <taxon>eudicotyledons</taxon>
        <taxon>Gunneridae</taxon>
        <taxon>Pentapetalae</taxon>
        <taxon>rosids</taxon>
        <taxon>fabids</taxon>
        <taxon>Fagales</taxon>
        <taxon>Fagaceae</taxon>
        <taxon>Quercus</taxon>
    </lineage>
</organism>
<feature type="transmembrane region" description="Helical" evidence="2">
    <location>
        <begin position="79"/>
        <end position="98"/>
    </location>
</feature>
<feature type="compositionally biased region" description="Pro residues" evidence="1">
    <location>
        <begin position="1"/>
        <end position="20"/>
    </location>
</feature>
<dbReference type="Gramene" id="QL05p082760:mrna">
    <property type="protein sequence ID" value="QL05p082760:mrna"/>
    <property type="gene ID" value="QL05p082760"/>
</dbReference>
<reference evidence="3 4" key="1">
    <citation type="journal article" date="2016" name="G3 (Bethesda)">
        <title>First Draft Assembly and Annotation of the Genome of a California Endemic Oak Quercus lobata Nee (Fagaceae).</title>
        <authorList>
            <person name="Sork V.L."/>
            <person name="Fitz-Gibbon S.T."/>
            <person name="Puiu D."/>
            <person name="Crepeau M."/>
            <person name="Gugger P.F."/>
            <person name="Sherman R."/>
            <person name="Stevens K."/>
            <person name="Langley C.H."/>
            <person name="Pellegrini M."/>
            <person name="Salzberg S.L."/>
        </authorList>
    </citation>
    <scope>NUCLEOTIDE SEQUENCE [LARGE SCALE GENOMIC DNA]</scope>
    <source>
        <strain evidence="3 4">cv. SW786</strain>
    </source>
</reference>
<evidence type="ECO:0000313" key="3">
    <source>
        <dbReference type="EnsemblPlants" id="QL05p082760:mrna"/>
    </source>
</evidence>
<evidence type="ECO:0000256" key="1">
    <source>
        <dbReference type="SAM" id="MobiDB-lite"/>
    </source>
</evidence>
<keyword evidence="2" id="KW-0472">Membrane</keyword>
<name>A0A7N2LVK4_QUELO</name>
<sequence>MPAPIPYASPQPEVPPPIPDASPQSEVLAPMANITRSNHIMWTMGTDFNAPTNNLSFNPDGSAVNPGAFQQHIRSDYNLMAQLFQFIVFIILSFVLPIKRILKVQFSQTKVQKVLATTMLLQC</sequence>
<accession>A0A7N2LVK4</accession>
<evidence type="ECO:0000256" key="2">
    <source>
        <dbReference type="SAM" id="Phobius"/>
    </source>
</evidence>
<dbReference type="EnsemblPlants" id="QL05p082760:mrna">
    <property type="protein sequence ID" value="QL05p082760:mrna"/>
    <property type="gene ID" value="QL05p082760"/>
</dbReference>
<dbReference type="AlphaFoldDB" id="A0A7N2LVK4"/>
<dbReference type="Proteomes" id="UP000594261">
    <property type="component" value="Chromosome 5"/>
</dbReference>
<keyword evidence="2" id="KW-0812">Transmembrane</keyword>
<keyword evidence="2" id="KW-1133">Transmembrane helix</keyword>
<reference evidence="3" key="2">
    <citation type="submission" date="2021-01" db="UniProtKB">
        <authorList>
            <consortium name="EnsemblPlants"/>
        </authorList>
    </citation>
    <scope>IDENTIFICATION</scope>
</reference>
<keyword evidence="4" id="KW-1185">Reference proteome</keyword>
<dbReference type="InParanoid" id="A0A7N2LVK4"/>
<feature type="region of interest" description="Disordered" evidence="1">
    <location>
        <begin position="1"/>
        <end position="23"/>
    </location>
</feature>
<evidence type="ECO:0000313" key="4">
    <source>
        <dbReference type="Proteomes" id="UP000594261"/>
    </source>
</evidence>
<proteinExistence type="predicted"/>